<accession>A0A6A5X5K3</accession>
<dbReference type="Proteomes" id="UP000799779">
    <property type="component" value="Unassembled WGS sequence"/>
</dbReference>
<dbReference type="EMBL" id="ML977556">
    <property type="protein sequence ID" value="KAF2008166.1"/>
    <property type="molecule type" value="Genomic_DNA"/>
</dbReference>
<sequence>MHSFTTTSVFQRVQSIDTLHISIMVVNDVLGGTGPLRADFHRDSGFKDWFFKLALFQCFRLRQATVIISDDLYSKFGLGGYENRTTQREWNGVHDSWLALREQQCLSAQEKRKWARRLEDAPMGKELIDMDIDLVVVAAMPRYEGATQIDSPPDHWLYTPHKSFLSLMS</sequence>
<keyword evidence="2" id="KW-1185">Reference proteome</keyword>
<gene>
    <name evidence="1" type="ORF">P154DRAFT_17145</name>
</gene>
<evidence type="ECO:0000313" key="1">
    <source>
        <dbReference type="EMBL" id="KAF2008166.1"/>
    </source>
</evidence>
<evidence type="ECO:0000313" key="2">
    <source>
        <dbReference type="Proteomes" id="UP000799779"/>
    </source>
</evidence>
<dbReference type="OrthoDB" id="5413827at2759"/>
<reference evidence="1" key="1">
    <citation type="journal article" date="2020" name="Stud. Mycol.">
        <title>101 Dothideomycetes genomes: a test case for predicting lifestyles and emergence of pathogens.</title>
        <authorList>
            <person name="Haridas S."/>
            <person name="Albert R."/>
            <person name="Binder M."/>
            <person name="Bloem J."/>
            <person name="Labutti K."/>
            <person name="Salamov A."/>
            <person name="Andreopoulos B."/>
            <person name="Baker S."/>
            <person name="Barry K."/>
            <person name="Bills G."/>
            <person name="Bluhm B."/>
            <person name="Cannon C."/>
            <person name="Castanera R."/>
            <person name="Culley D."/>
            <person name="Daum C."/>
            <person name="Ezra D."/>
            <person name="Gonzalez J."/>
            <person name="Henrissat B."/>
            <person name="Kuo A."/>
            <person name="Liang C."/>
            <person name="Lipzen A."/>
            <person name="Lutzoni F."/>
            <person name="Magnuson J."/>
            <person name="Mondo S."/>
            <person name="Nolan M."/>
            <person name="Ohm R."/>
            <person name="Pangilinan J."/>
            <person name="Park H.-J."/>
            <person name="Ramirez L."/>
            <person name="Alfaro M."/>
            <person name="Sun H."/>
            <person name="Tritt A."/>
            <person name="Yoshinaga Y."/>
            <person name="Zwiers L.-H."/>
            <person name="Turgeon B."/>
            <person name="Goodwin S."/>
            <person name="Spatafora J."/>
            <person name="Crous P."/>
            <person name="Grigoriev I."/>
        </authorList>
    </citation>
    <scope>NUCLEOTIDE SEQUENCE</scope>
    <source>
        <strain evidence="1">CBS 123094</strain>
    </source>
</reference>
<name>A0A6A5X5K3_9PLEO</name>
<organism evidence="1 2">
    <name type="scientific">Amniculicola lignicola CBS 123094</name>
    <dbReference type="NCBI Taxonomy" id="1392246"/>
    <lineage>
        <taxon>Eukaryota</taxon>
        <taxon>Fungi</taxon>
        <taxon>Dikarya</taxon>
        <taxon>Ascomycota</taxon>
        <taxon>Pezizomycotina</taxon>
        <taxon>Dothideomycetes</taxon>
        <taxon>Pleosporomycetidae</taxon>
        <taxon>Pleosporales</taxon>
        <taxon>Amniculicolaceae</taxon>
        <taxon>Amniculicola</taxon>
    </lineage>
</organism>
<proteinExistence type="predicted"/>
<dbReference type="AlphaFoldDB" id="A0A6A5X5K3"/>
<protein>
    <submittedName>
        <fullName evidence="1">Uncharacterized protein</fullName>
    </submittedName>
</protein>